<dbReference type="InterPro" id="IPR013783">
    <property type="entry name" value="Ig-like_fold"/>
</dbReference>
<comment type="caution">
    <text evidence="2">The sequence shown here is derived from an EMBL/GenBank/DDBJ whole genome shotgun (WGS) entry which is preliminary data.</text>
</comment>
<keyword evidence="3" id="KW-1185">Reference proteome</keyword>
<protein>
    <submittedName>
        <fullName evidence="2">Uncharacterized protein</fullName>
    </submittedName>
</protein>
<organism evidence="2 3">
    <name type="scientific">Timema podura</name>
    <name type="common">Walking stick</name>
    <dbReference type="NCBI Taxonomy" id="61482"/>
    <lineage>
        <taxon>Eukaryota</taxon>
        <taxon>Metazoa</taxon>
        <taxon>Ecdysozoa</taxon>
        <taxon>Arthropoda</taxon>
        <taxon>Hexapoda</taxon>
        <taxon>Insecta</taxon>
        <taxon>Pterygota</taxon>
        <taxon>Neoptera</taxon>
        <taxon>Polyneoptera</taxon>
        <taxon>Phasmatodea</taxon>
        <taxon>Timematodea</taxon>
        <taxon>Timematoidea</taxon>
        <taxon>Timematidae</taxon>
        <taxon>Timema</taxon>
    </lineage>
</organism>
<feature type="compositionally biased region" description="Polar residues" evidence="1">
    <location>
        <begin position="363"/>
        <end position="378"/>
    </location>
</feature>
<dbReference type="EMBL" id="CAJPIN010000187">
    <property type="protein sequence ID" value="CAG2053184.1"/>
    <property type="molecule type" value="Genomic_DNA"/>
</dbReference>
<proteinExistence type="predicted"/>
<dbReference type="PANTHER" id="PTHR23053">
    <property type="entry name" value="DLEC1 DELETED IN LUNG AND ESOPHAGEAL CANCER 1"/>
    <property type="match status" value="1"/>
</dbReference>
<dbReference type="Proteomes" id="UP001153148">
    <property type="component" value="Unassembled WGS sequence"/>
</dbReference>
<evidence type="ECO:0000256" key="1">
    <source>
        <dbReference type="SAM" id="MobiDB-lite"/>
    </source>
</evidence>
<reference evidence="2" key="1">
    <citation type="submission" date="2021-03" db="EMBL/GenBank/DDBJ databases">
        <authorList>
            <person name="Tran Van P."/>
        </authorList>
    </citation>
    <scope>NUCLEOTIDE SEQUENCE</scope>
</reference>
<evidence type="ECO:0000313" key="2">
    <source>
        <dbReference type="EMBL" id="CAG2053184.1"/>
    </source>
</evidence>
<dbReference type="Gene3D" id="2.60.40.10">
    <property type="entry name" value="Immunoglobulins"/>
    <property type="match status" value="2"/>
</dbReference>
<evidence type="ECO:0000313" key="3">
    <source>
        <dbReference type="Proteomes" id="UP001153148"/>
    </source>
</evidence>
<accession>A0ABN7NDC9</accession>
<name>A0ABN7NDC9_TIMPD</name>
<sequence>MTLCQNSGNRRSKPSVVHHQLQRGYVENEDCNRLFQCSMGKHEKIGQASIISGWTDEELRVVTKLRFGVEALGFAISDSSCIETDNFEAKLKKRKNGLNYKDENYKTETTRTNYEDCAYKQHDNKAQPTTYHVEDWVYLTKTTVRNNPVRKSLTKFTGPYQILEVLGKVKILTPLRMTCEDSPYFKVNYASPKVITRLAPGMSVYFDVKFTPEEERDYKHQITFLTDKTSFTVPVYGEKLVTSLHGMAENANIMLSKETVHIEDTYMGLKRQTTMTLHNNSDHIVHFKWGKYQSREEEGLQMDNSSQNGQRSPKTFHVLNTIEILNDDYDSSDLNSEQMELVNELMSDILDDDDADHDFVPVSDSSSNKEIISKSGTKSRVVISESDDSQETNDESKQKLSRKRRKQPAPQEWKCNIRKAKRQSGRSYISLRGKDVPPRLKDVFEVVKTLETEKTVHLEMNNVISKECHTTLYDRIYQDEVKALDCEEFLFSSRHFSLIPLTGEVWPNAFVDVTIVFNPDEAKDFQTKTYCDVTGLEDRLPLIITGRGLGPLIELNLASLDMSLIYLCSVHSYEV</sequence>
<feature type="region of interest" description="Disordered" evidence="1">
    <location>
        <begin position="356"/>
        <end position="412"/>
    </location>
</feature>
<dbReference type="PANTHER" id="PTHR23053:SF0">
    <property type="entry name" value="HYDROCEPHALUS-INDUCING PROTEIN HOMOLOG"/>
    <property type="match status" value="1"/>
</dbReference>
<dbReference type="InterPro" id="IPR033305">
    <property type="entry name" value="Hydin-like"/>
</dbReference>
<gene>
    <name evidence="2" type="ORF">TPAB3V08_LOCUS260</name>
</gene>